<dbReference type="InterPro" id="IPR045314">
    <property type="entry name" value="bZIP_plant_GBF1"/>
</dbReference>
<evidence type="ECO:0000256" key="4">
    <source>
        <dbReference type="ARBA" id="ARBA00023163"/>
    </source>
</evidence>
<keyword evidence="4" id="KW-0804">Transcription</keyword>
<keyword evidence="6" id="KW-0175">Coiled coil</keyword>
<dbReference type="CDD" id="cd14702">
    <property type="entry name" value="bZIP_plant_GBF1"/>
    <property type="match status" value="1"/>
</dbReference>
<feature type="domain" description="BZIP" evidence="7">
    <location>
        <begin position="23"/>
        <end position="75"/>
    </location>
</feature>
<organism evidence="8 9">
    <name type="scientific">Lithospermum erythrorhizon</name>
    <name type="common">Purple gromwell</name>
    <name type="synonym">Lithospermum officinale var. erythrorhizon</name>
    <dbReference type="NCBI Taxonomy" id="34254"/>
    <lineage>
        <taxon>Eukaryota</taxon>
        <taxon>Viridiplantae</taxon>
        <taxon>Streptophyta</taxon>
        <taxon>Embryophyta</taxon>
        <taxon>Tracheophyta</taxon>
        <taxon>Spermatophyta</taxon>
        <taxon>Magnoliopsida</taxon>
        <taxon>eudicotyledons</taxon>
        <taxon>Gunneridae</taxon>
        <taxon>Pentapetalae</taxon>
        <taxon>asterids</taxon>
        <taxon>lamiids</taxon>
        <taxon>Boraginales</taxon>
        <taxon>Boraginaceae</taxon>
        <taxon>Boraginoideae</taxon>
        <taxon>Lithospermeae</taxon>
        <taxon>Lithospermum</taxon>
    </lineage>
</organism>
<dbReference type="InterPro" id="IPR004827">
    <property type="entry name" value="bZIP"/>
</dbReference>
<evidence type="ECO:0000256" key="6">
    <source>
        <dbReference type="SAM" id="Coils"/>
    </source>
</evidence>
<evidence type="ECO:0000313" key="8">
    <source>
        <dbReference type="EMBL" id="GAA0138237.1"/>
    </source>
</evidence>
<comment type="caution">
    <text evidence="8">The sequence shown here is derived from an EMBL/GenBank/DDBJ whole genome shotgun (WGS) entry which is preliminary data.</text>
</comment>
<dbReference type="Pfam" id="PF00170">
    <property type="entry name" value="bZIP_1"/>
    <property type="match status" value="1"/>
</dbReference>
<dbReference type="GO" id="GO:0005634">
    <property type="term" value="C:nucleus"/>
    <property type="evidence" value="ECO:0007669"/>
    <property type="project" value="UniProtKB-SubCell"/>
</dbReference>
<evidence type="ECO:0000256" key="2">
    <source>
        <dbReference type="ARBA" id="ARBA00023015"/>
    </source>
</evidence>
<dbReference type="FunFam" id="1.20.5.170:FF:000020">
    <property type="entry name" value="BZIP transcription factor"/>
    <property type="match status" value="1"/>
</dbReference>
<dbReference type="GO" id="GO:0045893">
    <property type="term" value="P:positive regulation of DNA-templated transcription"/>
    <property type="evidence" value="ECO:0007669"/>
    <property type="project" value="TreeGrafter"/>
</dbReference>
<evidence type="ECO:0000256" key="5">
    <source>
        <dbReference type="ARBA" id="ARBA00023242"/>
    </source>
</evidence>
<dbReference type="InterPro" id="IPR046347">
    <property type="entry name" value="bZIP_sf"/>
</dbReference>
<comment type="subcellular location">
    <subcellularLocation>
        <location evidence="1">Nucleus</location>
    </subcellularLocation>
</comment>
<dbReference type="GO" id="GO:0000976">
    <property type="term" value="F:transcription cis-regulatory region binding"/>
    <property type="evidence" value="ECO:0007669"/>
    <property type="project" value="TreeGrafter"/>
</dbReference>
<protein>
    <submittedName>
        <fullName evidence="8">DNA-binding transcription factor</fullName>
    </submittedName>
</protein>
<dbReference type="Proteomes" id="UP001454036">
    <property type="component" value="Unassembled WGS sequence"/>
</dbReference>
<keyword evidence="5" id="KW-0539">Nucleus</keyword>
<dbReference type="EMBL" id="BAABME010000001">
    <property type="protein sequence ID" value="GAA0138237.1"/>
    <property type="molecule type" value="Genomic_DNA"/>
</dbReference>
<accession>A0AAV3NKH6</accession>
<evidence type="ECO:0000256" key="3">
    <source>
        <dbReference type="ARBA" id="ARBA00023125"/>
    </source>
</evidence>
<keyword evidence="9" id="KW-1185">Reference proteome</keyword>
<proteinExistence type="predicted"/>
<feature type="coiled-coil region" evidence="6">
    <location>
        <begin position="34"/>
        <end position="103"/>
    </location>
</feature>
<dbReference type="PROSITE" id="PS00036">
    <property type="entry name" value="BZIP_BASIC"/>
    <property type="match status" value="1"/>
</dbReference>
<reference evidence="8 9" key="1">
    <citation type="submission" date="2024-01" db="EMBL/GenBank/DDBJ databases">
        <title>The complete chloroplast genome sequence of Lithospermum erythrorhizon: insights into the phylogenetic relationship among Boraginaceae species and the maternal lineages of purple gromwells.</title>
        <authorList>
            <person name="Okada T."/>
            <person name="Watanabe K."/>
        </authorList>
    </citation>
    <scope>NUCLEOTIDE SEQUENCE [LARGE SCALE GENOMIC DNA]</scope>
</reference>
<keyword evidence="2" id="KW-0805">Transcription regulation</keyword>
<evidence type="ECO:0000313" key="9">
    <source>
        <dbReference type="Proteomes" id="UP001454036"/>
    </source>
</evidence>
<dbReference type="PANTHER" id="PTHR45764">
    <property type="entry name" value="BZIP TRANSCRIPTION FACTOR 44"/>
    <property type="match status" value="1"/>
</dbReference>
<sequence length="141" mass="16030">MVCLKQNGSSSASECDPKFALVDEKKRKRMISNRESARRSRKKKQEQLQNLAEEVGILQAKINGTVQNVDAITKKYMIIVTENSVLRAQERELSERLKSLNELIEGSGLSEDYTKVNDPLLEQWQLPFTMQAISASSGFYF</sequence>
<dbReference type="PANTHER" id="PTHR45764:SF31">
    <property type="entry name" value="BASIC LEUCINE ZIPPER 1"/>
    <property type="match status" value="1"/>
</dbReference>
<dbReference type="AlphaFoldDB" id="A0AAV3NKH6"/>
<dbReference type="GO" id="GO:0003700">
    <property type="term" value="F:DNA-binding transcription factor activity"/>
    <property type="evidence" value="ECO:0007669"/>
    <property type="project" value="InterPro"/>
</dbReference>
<keyword evidence="3 8" id="KW-0238">DNA-binding</keyword>
<dbReference type="Gene3D" id="1.20.5.170">
    <property type="match status" value="1"/>
</dbReference>
<name>A0AAV3NKH6_LITER</name>
<gene>
    <name evidence="8" type="ORF">LIER_00020</name>
</gene>
<evidence type="ECO:0000259" key="7">
    <source>
        <dbReference type="PROSITE" id="PS50217"/>
    </source>
</evidence>
<evidence type="ECO:0000256" key="1">
    <source>
        <dbReference type="ARBA" id="ARBA00004123"/>
    </source>
</evidence>
<dbReference type="PROSITE" id="PS50217">
    <property type="entry name" value="BZIP"/>
    <property type="match status" value="1"/>
</dbReference>
<dbReference type="SUPFAM" id="SSF57959">
    <property type="entry name" value="Leucine zipper domain"/>
    <property type="match status" value="1"/>
</dbReference>
<dbReference type="GO" id="GO:0046982">
    <property type="term" value="F:protein heterodimerization activity"/>
    <property type="evidence" value="ECO:0007669"/>
    <property type="project" value="UniProtKB-ARBA"/>
</dbReference>
<dbReference type="SMART" id="SM00338">
    <property type="entry name" value="BRLZ"/>
    <property type="match status" value="1"/>
</dbReference>